<accession>A0A5K1VCI3</accession>
<dbReference type="CDD" id="cd00077">
    <property type="entry name" value="HDc"/>
    <property type="match status" value="1"/>
</dbReference>
<comment type="caution">
    <text evidence="2">The sequence shown here is derived from an EMBL/GenBank/DDBJ whole genome shotgun (WGS) entry which is preliminary data.</text>
</comment>
<dbReference type="OMA" id="CARYNIK"/>
<dbReference type="VEuPathDB" id="AmoebaDB:EHI5A_019340"/>
<organism evidence="2 3">
    <name type="scientific">Entamoeba histolytica</name>
    <dbReference type="NCBI Taxonomy" id="5759"/>
    <lineage>
        <taxon>Eukaryota</taxon>
        <taxon>Amoebozoa</taxon>
        <taxon>Evosea</taxon>
        <taxon>Archamoebae</taxon>
        <taxon>Mastigamoebida</taxon>
        <taxon>Entamoebidae</taxon>
        <taxon>Entamoeba</taxon>
    </lineage>
</organism>
<dbReference type="VEuPathDB" id="AmoebaDB:EHI_109850"/>
<name>A0A5K1VCI3_ENTHI</name>
<dbReference type="EMBL" id="BDEQ01000001">
    <property type="protein sequence ID" value="GAT95903.1"/>
    <property type="molecule type" value="Genomic_DNA"/>
</dbReference>
<dbReference type="SUPFAM" id="SSF109604">
    <property type="entry name" value="HD-domain/PDEase-like"/>
    <property type="match status" value="1"/>
</dbReference>
<dbReference type="InterPro" id="IPR006674">
    <property type="entry name" value="HD_domain"/>
</dbReference>
<sequence>MSLTDTDNQDIINECKKMLRTTSTSLYVYSHSYKVMQLSLEIYDLISPLCKVNKTNLIMGALLHDITKTRSLVTKEDHPLTGACVARELGCSEAICQIIAQHVNPIRVPGKLTEIDIVCYADKRVKWDYIVTMQERIDDVCIRYDIKKDSQFCSVCTRSYLQIEQEIGEYAKKNGQWDHFFEFIHRTEEGKVTPFIGMEKTDLI</sequence>
<dbReference type="VEuPathDB" id="AmoebaDB:EHI7A_020430"/>
<feature type="domain" description="HD" evidence="1">
    <location>
        <begin position="28"/>
        <end position="123"/>
    </location>
</feature>
<gene>
    <name evidence="2" type="ORF">CL6EHI_109850</name>
</gene>
<dbReference type="VEuPathDB" id="AmoebaDB:EHI8A_004800"/>
<dbReference type="InterPro" id="IPR003607">
    <property type="entry name" value="HD/PDEase_dom"/>
</dbReference>
<dbReference type="Gene3D" id="1.10.3210.10">
    <property type="entry name" value="Hypothetical protein af1432"/>
    <property type="match status" value="1"/>
</dbReference>
<protein>
    <recommendedName>
        <fullName evidence="1">HD domain-containing protein</fullName>
    </recommendedName>
</protein>
<evidence type="ECO:0000313" key="3">
    <source>
        <dbReference type="Proteomes" id="UP000078387"/>
    </source>
</evidence>
<evidence type="ECO:0000313" key="2">
    <source>
        <dbReference type="EMBL" id="GAT95903.1"/>
    </source>
</evidence>
<dbReference type="AlphaFoldDB" id="A0A5K1VCI3"/>
<dbReference type="Proteomes" id="UP000078387">
    <property type="component" value="Unassembled WGS sequence"/>
</dbReference>
<dbReference type="VEuPathDB" id="AmoebaDB:KM1_013200"/>
<dbReference type="InterPro" id="IPR006675">
    <property type="entry name" value="HDIG_dom"/>
</dbReference>
<dbReference type="NCBIfam" id="TIGR00277">
    <property type="entry name" value="HDIG"/>
    <property type="match status" value="1"/>
</dbReference>
<reference evidence="2 3" key="1">
    <citation type="submission" date="2016-05" db="EMBL/GenBank/DDBJ databases">
        <title>First whole genome sequencing of Entamoeba histolytica HM1:IMSS-clone-6.</title>
        <authorList>
            <person name="Mukherjee Avik.K."/>
            <person name="Izumyama S."/>
            <person name="Nakada-Tsukui K."/>
            <person name="Nozaki T."/>
        </authorList>
    </citation>
    <scope>NUCLEOTIDE SEQUENCE [LARGE SCALE GENOMIC DNA]</scope>
    <source>
        <strain evidence="2 3">HM1:IMSS clone 6</strain>
    </source>
</reference>
<proteinExistence type="predicted"/>
<evidence type="ECO:0000259" key="1">
    <source>
        <dbReference type="Pfam" id="PF01966"/>
    </source>
</evidence>
<dbReference type="Pfam" id="PF01966">
    <property type="entry name" value="HD"/>
    <property type="match status" value="1"/>
</dbReference>